<evidence type="ECO:0000313" key="3">
    <source>
        <dbReference type="Proteomes" id="UP000053558"/>
    </source>
</evidence>
<name>A0A5M3MNS3_CONPW</name>
<dbReference type="OMA" id="CHEAILW"/>
<dbReference type="AlphaFoldDB" id="A0A5M3MNS3"/>
<comment type="caution">
    <text evidence="2">The sequence shown here is derived from an EMBL/GenBank/DDBJ whole genome shotgun (WGS) entry which is preliminary data.</text>
</comment>
<dbReference type="PROSITE" id="PS50011">
    <property type="entry name" value="PROTEIN_KINASE_DOM"/>
    <property type="match status" value="1"/>
</dbReference>
<dbReference type="EMBL" id="JH711579">
    <property type="protein sequence ID" value="EIW80808.1"/>
    <property type="molecule type" value="Genomic_DNA"/>
</dbReference>
<dbReference type="Proteomes" id="UP000053558">
    <property type="component" value="Unassembled WGS sequence"/>
</dbReference>
<gene>
    <name evidence="2" type="ORF">CONPUDRAFT_56901</name>
</gene>
<dbReference type="InterPro" id="IPR008271">
    <property type="entry name" value="Ser/Thr_kinase_AS"/>
</dbReference>
<dbReference type="PANTHER" id="PTHR44329:SF214">
    <property type="entry name" value="PROTEIN KINASE DOMAIN-CONTAINING PROTEIN"/>
    <property type="match status" value="1"/>
</dbReference>
<proteinExistence type="predicted"/>
<dbReference type="GO" id="GO:0004674">
    <property type="term" value="F:protein serine/threonine kinase activity"/>
    <property type="evidence" value="ECO:0007669"/>
    <property type="project" value="TreeGrafter"/>
</dbReference>
<dbReference type="Gene3D" id="1.10.510.10">
    <property type="entry name" value="Transferase(Phosphotransferase) domain 1"/>
    <property type="match status" value="1"/>
</dbReference>
<evidence type="ECO:0000313" key="2">
    <source>
        <dbReference type="EMBL" id="EIW80808.1"/>
    </source>
</evidence>
<organism evidence="2 3">
    <name type="scientific">Coniophora puteana (strain RWD-64-598)</name>
    <name type="common">Brown rot fungus</name>
    <dbReference type="NCBI Taxonomy" id="741705"/>
    <lineage>
        <taxon>Eukaryota</taxon>
        <taxon>Fungi</taxon>
        <taxon>Dikarya</taxon>
        <taxon>Basidiomycota</taxon>
        <taxon>Agaricomycotina</taxon>
        <taxon>Agaricomycetes</taxon>
        <taxon>Agaricomycetidae</taxon>
        <taxon>Boletales</taxon>
        <taxon>Coniophorineae</taxon>
        <taxon>Coniophoraceae</taxon>
        <taxon>Coniophora</taxon>
    </lineage>
</organism>
<dbReference type="SMART" id="SM00220">
    <property type="entry name" value="S_TKc"/>
    <property type="match status" value="1"/>
</dbReference>
<dbReference type="InterPro" id="IPR051681">
    <property type="entry name" value="Ser/Thr_Kinases-Pseudokinases"/>
</dbReference>
<dbReference type="PROSITE" id="PS00108">
    <property type="entry name" value="PROTEIN_KINASE_ST"/>
    <property type="match status" value="1"/>
</dbReference>
<feature type="non-terminal residue" evidence="2">
    <location>
        <position position="1"/>
    </location>
</feature>
<dbReference type="KEGG" id="cput:CONPUDRAFT_56901"/>
<sequence length="157" mass="17268">ASEVTVWSHLCHPNILPFNGVLQQEKILCIVSPYLKYGNVRGYLSNNPGADRTLLALDVAQALEFLHGWEPPIVHTDVKGYNILVSDSERACLIDFGFATAKDTILPHVTSTMESTRSAPWTAPEILEGDNVGHSAYTAESDMYAFGGVCYEVRVIK</sequence>
<dbReference type="SUPFAM" id="SSF56112">
    <property type="entry name" value="Protein kinase-like (PK-like)"/>
    <property type="match status" value="1"/>
</dbReference>
<keyword evidence="2" id="KW-0808">Transferase</keyword>
<dbReference type="RefSeq" id="XP_007769002.1">
    <property type="nucleotide sequence ID" value="XM_007770812.1"/>
</dbReference>
<dbReference type="InterPro" id="IPR000719">
    <property type="entry name" value="Prot_kinase_dom"/>
</dbReference>
<dbReference type="InterPro" id="IPR001245">
    <property type="entry name" value="Ser-Thr/Tyr_kinase_cat_dom"/>
</dbReference>
<dbReference type="OrthoDB" id="4062651at2759"/>
<keyword evidence="3" id="KW-1185">Reference proteome</keyword>
<protein>
    <submittedName>
        <fullName evidence="2">Kinase-like protein</fullName>
    </submittedName>
</protein>
<feature type="domain" description="Protein kinase" evidence="1">
    <location>
        <begin position="1"/>
        <end position="157"/>
    </location>
</feature>
<reference evidence="3" key="1">
    <citation type="journal article" date="2012" name="Science">
        <title>The Paleozoic origin of enzymatic lignin decomposition reconstructed from 31 fungal genomes.</title>
        <authorList>
            <person name="Floudas D."/>
            <person name="Binder M."/>
            <person name="Riley R."/>
            <person name="Barry K."/>
            <person name="Blanchette R.A."/>
            <person name="Henrissat B."/>
            <person name="Martinez A.T."/>
            <person name="Otillar R."/>
            <person name="Spatafora J.W."/>
            <person name="Yadav J.S."/>
            <person name="Aerts A."/>
            <person name="Benoit I."/>
            <person name="Boyd A."/>
            <person name="Carlson A."/>
            <person name="Copeland A."/>
            <person name="Coutinho P.M."/>
            <person name="de Vries R.P."/>
            <person name="Ferreira P."/>
            <person name="Findley K."/>
            <person name="Foster B."/>
            <person name="Gaskell J."/>
            <person name="Glotzer D."/>
            <person name="Gorecki P."/>
            <person name="Heitman J."/>
            <person name="Hesse C."/>
            <person name="Hori C."/>
            <person name="Igarashi K."/>
            <person name="Jurgens J.A."/>
            <person name="Kallen N."/>
            <person name="Kersten P."/>
            <person name="Kohler A."/>
            <person name="Kuees U."/>
            <person name="Kumar T.K.A."/>
            <person name="Kuo A."/>
            <person name="LaButti K."/>
            <person name="Larrondo L.F."/>
            <person name="Lindquist E."/>
            <person name="Ling A."/>
            <person name="Lombard V."/>
            <person name="Lucas S."/>
            <person name="Lundell T."/>
            <person name="Martin R."/>
            <person name="McLaughlin D.J."/>
            <person name="Morgenstern I."/>
            <person name="Morin E."/>
            <person name="Murat C."/>
            <person name="Nagy L.G."/>
            <person name="Nolan M."/>
            <person name="Ohm R.A."/>
            <person name="Patyshakuliyeva A."/>
            <person name="Rokas A."/>
            <person name="Ruiz-Duenas F.J."/>
            <person name="Sabat G."/>
            <person name="Salamov A."/>
            <person name="Samejima M."/>
            <person name="Schmutz J."/>
            <person name="Slot J.C."/>
            <person name="St John F."/>
            <person name="Stenlid J."/>
            <person name="Sun H."/>
            <person name="Sun S."/>
            <person name="Syed K."/>
            <person name="Tsang A."/>
            <person name="Wiebenga A."/>
            <person name="Young D."/>
            <person name="Pisabarro A."/>
            <person name="Eastwood D.C."/>
            <person name="Martin F."/>
            <person name="Cullen D."/>
            <person name="Grigoriev I.V."/>
            <person name="Hibbett D.S."/>
        </authorList>
    </citation>
    <scope>NUCLEOTIDE SEQUENCE [LARGE SCALE GENOMIC DNA]</scope>
    <source>
        <strain evidence="3">RWD-64-598 SS2</strain>
    </source>
</reference>
<dbReference type="InterPro" id="IPR011009">
    <property type="entry name" value="Kinase-like_dom_sf"/>
</dbReference>
<dbReference type="PANTHER" id="PTHR44329">
    <property type="entry name" value="SERINE/THREONINE-PROTEIN KINASE TNNI3K-RELATED"/>
    <property type="match status" value="1"/>
</dbReference>
<accession>A0A5M3MNS3</accession>
<evidence type="ECO:0000259" key="1">
    <source>
        <dbReference type="PROSITE" id="PS50011"/>
    </source>
</evidence>
<dbReference type="GO" id="GO:0005524">
    <property type="term" value="F:ATP binding"/>
    <property type="evidence" value="ECO:0007669"/>
    <property type="project" value="InterPro"/>
</dbReference>
<dbReference type="GeneID" id="19207834"/>
<keyword evidence="2" id="KW-0418">Kinase</keyword>
<dbReference type="Pfam" id="PF07714">
    <property type="entry name" value="PK_Tyr_Ser-Thr"/>
    <property type="match status" value="1"/>
</dbReference>